<accession>A0ABV4FUI0</accession>
<organism evidence="1 2">
    <name type="scientific">Bradyrhizobium ottawaense</name>
    <dbReference type="NCBI Taxonomy" id="931866"/>
    <lineage>
        <taxon>Bacteria</taxon>
        <taxon>Pseudomonadati</taxon>
        <taxon>Pseudomonadota</taxon>
        <taxon>Alphaproteobacteria</taxon>
        <taxon>Hyphomicrobiales</taxon>
        <taxon>Nitrobacteraceae</taxon>
        <taxon>Bradyrhizobium</taxon>
    </lineage>
</organism>
<name>A0ABV4FUI0_9BRAD</name>
<comment type="caution">
    <text evidence="1">The sequence shown here is derived from an EMBL/GenBank/DDBJ whole genome shotgun (WGS) entry which is preliminary data.</text>
</comment>
<evidence type="ECO:0000313" key="1">
    <source>
        <dbReference type="EMBL" id="MEY9455277.1"/>
    </source>
</evidence>
<keyword evidence="2" id="KW-1185">Reference proteome</keyword>
<dbReference type="Proteomes" id="UP001565369">
    <property type="component" value="Unassembled WGS sequence"/>
</dbReference>
<dbReference type="EMBL" id="JBGBZJ010000003">
    <property type="protein sequence ID" value="MEY9455277.1"/>
    <property type="molecule type" value="Genomic_DNA"/>
</dbReference>
<evidence type="ECO:0000313" key="2">
    <source>
        <dbReference type="Proteomes" id="UP001565369"/>
    </source>
</evidence>
<protein>
    <recommendedName>
        <fullName evidence="3">Bacterial bifunctional deaminase-reductase C-terminal domain-containing protein</fullName>
    </recommendedName>
</protein>
<sequence>MPHQLKAQMLVFNAAGQVDSVRQLPDLRLDNVRSCGRAMRHVPLVFPVKQRCLFLRARERNAEVLVGADAERIAGKVAENGGDLLIASGAAINGAGAPGCGTVGKELQRPDAIAADGGEQAVSIGAISMRAFGDASADVVIIGQKIVKNSDDGIADITILPQWQRHGNGDGIFPREPLLVILEIDCATALAPQPPDQPCVEVDVERRTGRATRHQNRSSIASAVNLVRGRMTSSRSSAASASIKMRSCVAGSPASSFETVA</sequence>
<proteinExistence type="predicted"/>
<evidence type="ECO:0008006" key="3">
    <source>
        <dbReference type="Google" id="ProtNLM"/>
    </source>
</evidence>
<gene>
    <name evidence="1" type="ORF">ABIG07_004225</name>
</gene>
<reference evidence="1 2" key="1">
    <citation type="submission" date="2024-07" db="EMBL/GenBank/DDBJ databases">
        <title>Genomic Encyclopedia of Type Strains, Phase V (KMG-V): Genome sequencing to study the core and pangenomes of soil and plant-associated prokaryotes.</title>
        <authorList>
            <person name="Whitman W."/>
        </authorList>
    </citation>
    <scope>NUCLEOTIDE SEQUENCE [LARGE SCALE GENOMIC DNA]</scope>
    <source>
        <strain evidence="1 2">USDA 152</strain>
    </source>
</reference>